<evidence type="ECO:0000256" key="6">
    <source>
        <dbReference type="SAM" id="MobiDB-lite"/>
    </source>
</evidence>
<comment type="subcellular location">
    <subcellularLocation>
        <location evidence="1">Membrane</location>
        <topology evidence="1">Multi-pass membrane protein</topology>
    </subcellularLocation>
</comment>
<evidence type="ECO:0000313" key="8">
    <source>
        <dbReference type="EMBL" id="MDQ0895645.1"/>
    </source>
</evidence>
<dbReference type="PANTHER" id="PTHR31885:SF6">
    <property type="entry name" value="GH04784P"/>
    <property type="match status" value="1"/>
</dbReference>
<evidence type="ECO:0000256" key="5">
    <source>
        <dbReference type="ARBA" id="ARBA00023136"/>
    </source>
</evidence>
<evidence type="ECO:0000313" key="9">
    <source>
        <dbReference type="Proteomes" id="UP001239083"/>
    </source>
</evidence>
<feature type="transmembrane region" description="Helical" evidence="7">
    <location>
        <begin position="200"/>
        <end position="221"/>
    </location>
</feature>
<feature type="transmembrane region" description="Helical" evidence="7">
    <location>
        <begin position="176"/>
        <end position="193"/>
    </location>
</feature>
<dbReference type="PANTHER" id="PTHR31885">
    <property type="entry name" value="GH04784P"/>
    <property type="match status" value="1"/>
</dbReference>
<gene>
    <name evidence="8" type="ORF">QFZ26_003200</name>
</gene>
<keyword evidence="4 7" id="KW-1133">Transmembrane helix</keyword>
<protein>
    <submittedName>
        <fullName evidence="8">Membrane protein YhhN</fullName>
    </submittedName>
</protein>
<dbReference type="InterPro" id="IPR012506">
    <property type="entry name" value="TMEM86B-like"/>
</dbReference>
<evidence type="ECO:0000256" key="1">
    <source>
        <dbReference type="ARBA" id="ARBA00004141"/>
    </source>
</evidence>
<feature type="transmembrane region" description="Helical" evidence="7">
    <location>
        <begin position="233"/>
        <end position="254"/>
    </location>
</feature>
<proteinExistence type="inferred from homology"/>
<comment type="similarity">
    <text evidence="2">Belongs to the TMEM86 family.</text>
</comment>
<feature type="transmembrane region" description="Helical" evidence="7">
    <location>
        <begin position="151"/>
        <end position="170"/>
    </location>
</feature>
<feature type="region of interest" description="Disordered" evidence="6">
    <location>
        <begin position="1"/>
        <end position="37"/>
    </location>
</feature>
<evidence type="ECO:0000256" key="7">
    <source>
        <dbReference type="SAM" id="Phobius"/>
    </source>
</evidence>
<dbReference type="Proteomes" id="UP001239083">
    <property type="component" value="Unassembled WGS sequence"/>
</dbReference>
<evidence type="ECO:0000256" key="2">
    <source>
        <dbReference type="ARBA" id="ARBA00007375"/>
    </source>
</evidence>
<sequence>MPGAAHPLGYDAETPGEPDHSRGTRVTAPDSASTGVRGAPTARRTLVAFAPFLALAVVHLAMIALGLDEAARVSKLLLMPALAFAVMLALWPVRSDASWLLITAIAFSWGGDAALTVPGEWWFIIGLGSFLLAHLAYIALFFRLPAEGRRLNAWALGYAVWYIGFLALLAPHLGGMIVPVAVYGAVLGAMAALAAAHGGLIAAGGAFFVVSDSVLALGRFLPGYEFALHDVTVMTSYLAAQGLIALGAVSAIRADRRARVPSRPARDRRASATAR</sequence>
<keyword evidence="9" id="KW-1185">Reference proteome</keyword>
<evidence type="ECO:0000256" key="4">
    <source>
        <dbReference type="ARBA" id="ARBA00022989"/>
    </source>
</evidence>
<feature type="transmembrane region" description="Helical" evidence="7">
    <location>
        <begin position="73"/>
        <end position="91"/>
    </location>
</feature>
<reference evidence="8 9" key="1">
    <citation type="submission" date="2023-07" db="EMBL/GenBank/DDBJ databases">
        <title>Comparative genomics of wheat-associated soil bacteria to identify genetic determinants of phenazine resistance.</title>
        <authorList>
            <person name="Mouncey N."/>
        </authorList>
    </citation>
    <scope>NUCLEOTIDE SEQUENCE [LARGE SCALE GENOMIC DNA]</scope>
    <source>
        <strain evidence="8 9">V3I3</strain>
    </source>
</reference>
<dbReference type="Pfam" id="PF07947">
    <property type="entry name" value="YhhN"/>
    <property type="match status" value="1"/>
</dbReference>
<accession>A0ABU0RC55</accession>
<comment type="caution">
    <text evidence="8">The sequence shown here is derived from an EMBL/GenBank/DDBJ whole genome shotgun (WGS) entry which is preliminary data.</text>
</comment>
<feature type="transmembrane region" description="Helical" evidence="7">
    <location>
        <begin position="46"/>
        <end position="67"/>
    </location>
</feature>
<feature type="transmembrane region" description="Helical" evidence="7">
    <location>
        <begin position="121"/>
        <end position="144"/>
    </location>
</feature>
<organism evidence="8 9">
    <name type="scientific">Agromyces ramosus</name>
    <dbReference type="NCBI Taxonomy" id="33879"/>
    <lineage>
        <taxon>Bacteria</taxon>
        <taxon>Bacillati</taxon>
        <taxon>Actinomycetota</taxon>
        <taxon>Actinomycetes</taxon>
        <taxon>Micrococcales</taxon>
        <taxon>Microbacteriaceae</taxon>
        <taxon>Agromyces</taxon>
    </lineage>
</organism>
<name>A0ABU0RC55_9MICO</name>
<dbReference type="EMBL" id="JAUSYY010000001">
    <property type="protein sequence ID" value="MDQ0895645.1"/>
    <property type="molecule type" value="Genomic_DNA"/>
</dbReference>
<keyword evidence="5 7" id="KW-0472">Membrane</keyword>
<keyword evidence="3 7" id="KW-0812">Transmembrane</keyword>
<evidence type="ECO:0000256" key="3">
    <source>
        <dbReference type="ARBA" id="ARBA00022692"/>
    </source>
</evidence>